<reference evidence="4" key="1">
    <citation type="submission" date="2021-03" db="EMBL/GenBank/DDBJ databases">
        <title>Draft genome sequence of rust myrtle Austropuccinia psidii MF-1, a brazilian biotype.</title>
        <authorList>
            <person name="Quecine M.C."/>
            <person name="Pachon D.M.R."/>
            <person name="Bonatelli M.L."/>
            <person name="Correr F.H."/>
            <person name="Franceschini L.M."/>
            <person name="Leite T.F."/>
            <person name="Margarido G.R.A."/>
            <person name="Almeida C.A."/>
            <person name="Ferrarezi J.A."/>
            <person name="Labate C.A."/>
        </authorList>
    </citation>
    <scope>NUCLEOTIDE SEQUENCE</scope>
    <source>
        <strain evidence="4">MF-1</strain>
    </source>
</reference>
<dbReference type="SUPFAM" id="SSF53474">
    <property type="entry name" value="alpha/beta-Hydrolases"/>
    <property type="match status" value="1"/>
</dbReference>
<protein>
    <recommendedName>
        <fullName evidence="3">DUF676 domain-containing protein</fullName>
    </recommendedName>
</protein>
<feature type="transmembrane region" description="Helical" evidence="2">
    <location>
        <begin position="317"/>
        <end position="342"/>
    </location>
</feature>
<name>A0A9Q3EBK0_9BASI</name>
<dbReference type="Gene3D" id="3.40.50.1820">
    <property type="entry name" value="alpha/beta hydrolase"/>
    <property type="match status" value="1"/>
</dbReference>
<sequence>MSSTPVHLVVIIHGLWGAPEHVAYLANTLARTAVSSECLVDIFCPQSISGTTTYDGIDFCAELVSQEVDQRRHELEKDGKIVTKFSCVGYSLGGLIARFLVGLLHSRTPSFFESVEAMNFTTFASPWVGVPKYSTWVGSIVHFFGSKTLSRTGQQLHLHDKYHCLPNSTQPGTKFPLITLLAHPKTNFFKALTNFKTLTIYANAILDRTVPFVTGAAEKIDCFQLSRKLALDNLKCNFHLSPSDLTEQQLLRLGGLELQCDANYPAIVQAAEFVGNSSPSLMPLAESAKATRGHWFRFLPKLPFFLKPSTYPFPIPFNYLAVLLSPVLVPAFLVYIVGLFCYQSVESQKRIRKYSVGFLGNHSQRLKRVGLIEELEQSLIEDFVGIGNENFDGPRSKPIQAEQLEGNLVEADARSSGNNMPSTSSAHGTKYSSYLADELYPKHTLFKDQGLSQLQVEMIENINQLPHLAKYFAFFDNIVNSHGAIIYRVEGLSDRRGKFVGKHWTQTRFIV</sequence>
<evidence type="ECO:0000256" key="1">
    <source>
        <dbReference type="ARBA" id="ARBA00007920"/>
    </source>
</evidence>
<evidence type="ECO:0000313" key="4">
    <source>
        <dbReference type="EMBL" id="MBW0519376.1"/>
    </source>
</evidence>
<feature type="domain" description="DUF676" evidence="3">
    <location>
        <begin position="3"/>
        <end position="214"/>
    </location>
</feature>
<keyword evidence="2" id="KW-1133">Transmembrane helix</keyword>
<comment type="caution">
    <text evidence="4">The sequence shown here is derived from an EMBL/GenBank/DDBJ whole genome shotgun (WGS) entry which is preliminary data.</text>
</comment>
<dbReference type="Proteomes" id="UP000765509">
    <property type="component" value="Unassembled WGS sequence"/>
</dbReference>
<dbReference type="OrthoDB" id="273452at2759"/>
<keyword evidence="2" id="KW-0812">Transmembrane</keyword>
<proteinExistence type="inferred from homology"/>
<organism evidence="4 5">
    <name type="scientific">Austropuccinia psidii MF-1</name>
    <dbReference type="NCBI Taxonomy" id="1389203"/>
    <lineage>
        <taxon>Eukaryota</taxon>
        <taxon>Fungi</taxon>
        <taxon>Dikarya</taxon>
        <taxon>Basidiomycota</taxon>
        <taxon>Pucciniomycotina</taxon>
        <taxon>Pucciniomycetes</taxon>
        <taxon>Pucciniales</taxon>
        <taxon>Sphaerophragmiaceae</taxon>
        <taxon>Austropuccinia</taxon>
    </lineage>
</organism>
<dbReference type="InterPro" id="IPR044294">
    <property type="entry name" value="Lipase-like"/>
</dbReference>
<keyword evidence="2" id="KW-0472">Membrane</keyword>
<evidence type="ECO:0000313" key="5">
    <source>
        <dbReference type="Proteomes" id="UP000765509"/>
    </source>
</evidence>
<evidence type="ECO:0000259" key="3">
    <source>
        <dbReference type="Pfam" id="PF05057"/>
    </source>
</evidence>
<evidence type="ECO:0000256" key="2">
    <source>
        <dbReference type="SAM" id="Phobius"/>
    </source>
</evidence>
<dbReference type="InterPro" id="IPR029058">
    <property type="entry name" value="AB_hydrolase_fold"/>
</dbReference>
<dbReference type="PANTHER" id="PTHR12482:SF62">
    <property type="entry name" value="LIPASE ROG1-RELATED"/>
    <property type="match status" value="1"/>
</dbReference>
<keyword evidence="5" id="KW-1185">Reference proteome</keyword>
<dbReference type="Pfam" id="PF05057">
    <property type="entry name" value="DUF676"/>
    <property type="match status" value="1"/>
</dbReference>
<dbReference type="EMBL" id="AVOT02027360">
    <property type="protein sequence ID" value="MBW0519376.1"/>
    <property type="molecule type" value="Genomic_DNA"/>
</dbReference>
<dbReference type="AlphaFoldDB" id="A0A9Q3EBK0"/>
<dbReference type="PANTHER" id="PTHR12482">
    <property type="entry name" value="LIPASE ROG1-RELATED-RELATED"/>
    <property type="match status" value="1"/>
</dbReference>
<gene>
    <name evidence="4" type="ORF">O181_059091</name>
</gene>
<comment type="similarity">
    <text evidence="1">Belongs to the putative lipase ROG1 family.</text>
</comment>
<dbReference type="InterPro" id="IPR007751">
    <property type="entry name" value="DUF676_lipase-like"/>
</dbReference>
<accession>A0A9Q3EBK0</accession>